<dbReference type="InterPro" id="IPR038113">
    <property type="entry name" value="MITD1_C_sf"/>
</dbReference>
<protein>
    <recommendedName>
        <fullName evidence="1">MIT domain-containing protein</fullName>
    </recommendedName>
</protein>
<dbReference type="EMBL" id="JBJJXI010000019">
    <property type="protein sequence ID" value="KAL3406294.1"/>
    <property type="molecule type" value="Genomic_DNA"/>
</dbReference>
<dbReference type="Proteomes" id="UP001627154">
    <property type="component" value="Unassembled WGS sequence"/>
</dbReference>
<dbReference type="Gene3D" id="3.30.870.30">
    <property type="entry name" value="MITD, C-terminal phospholipase D-like domain"/>
    <property type="match status" value="1"/>
</dbReference>
<sequence length="236" mass="26833">MESAAAYILQRAVEKDKSEQYTMAKALYEEGAAILLQSAKDQKDKRTKNHYLAKASEYIDRAERIKALIQEQKLSGTYKESTKIESGAVGYGYNSVFGRFLDAAVTQIKVEDPYIRAFHQCQNFLRFCELAVQKCRSLSKITLITTSDPDKFNQMARLDELKKSLASHLVTLEVSYSDTLHDRQIILSTGWVIKIGRGLDYFRPPEGKMVLGYSDLELRPCLETTVDIYHKPNAES</sequence>
<organism evidence="2 3">
    <name type="scientific">Trichogramma kaykai</name>
    <dbReference type="NCBI Taxonomy" id="54128"/>
    <lineage>
        <taxon>Eukaryota</taxon>
        <taxon>Metazoa</taxon>
        <taxon>Ecdysozoa</taxon>
        <taxon>Arthropoda</taxon>
        <taxon>Hexapoda</taxon>
        <taxon>Insecta</taxon>
        <taxon>Pterygota</taxon>
        <taxon>Neoptera</taxon>
        <taxon>Endopterygota</taxon>
        <taxon>Hymenoptera</taxon>
        <taxon>Apocrita</taxon>
        <taxon>Proctotrupomorpha</taxon>
        <taxon>Chalcidoidea</taxon>
        <taxon>Trichogrammatidae</taxon>
        <taxon>Trichogramma</taxon>
    </lineage>
</organism>
<name>A0ABD2XN77_9HYME</name>
<dbReference type="InterPro" id="IPR036181">
    <property type="entry name" value="MIT_dom_sf"/>
</dbReference>
<dbReference type="CDD" id="cd02685">
    <property type="entry name" value="MIT_C"/>
    <property type="match status" value="1"/>
</dbReference>
<dbReference type="PANTHER" id="PTHR21222">
    <property type="entry name" value="MIT DOMAIN-CONTAINING PROTEIN 1"/>
    <property type="match status" value="1"/>
</dbReference>
<dbReference type="Pfam" id="PF04212">
    <property type="entry name" value="MIT"/>
    <property type="match status" value="1"/>
</dbReference>
<dbReference type="InterPro" id="IPR032341">
    <property type="entry name" value="MITD1_C"/>
</dbReference>
<proteinExistence type="predicted"/>
<keyword evidence="3" id="KW-1185">Reference proteome</keyword>
<dbReference type="InterPro" id="IPR052817">
    <property type="entry name" value="MIT_domain_contain_protein1"/>
</dbReference>
<evidence type="ECO:0000259" key="1">
    <source>
        <dbReference type="SMART" id="SM00745"/>
    </source>
</evidence>
<reference evidence="2 3" key="1">
    <citation type="journal article" date="2024" name="bioRxiv">
        <title>A reference genome for Trichogramma kaykai: A tiny desert-dwelling parasitoid wasp with competing sex-ratio distorters.</title>
        <authorList>
            <person name="Culotta J."/>
            <person name="Lindsey A.R."/>
        </authorList>
    </citation>
    <scope>NUCLEOTIDE SEQUENCE [LARGE SCALE GENOMIC DNA]</scope>
    <source>
        <strain evidence="2 3">KSX58</strain>
    </source>
</reference>
<accession>A0ABD2XN77</accession>
<dbReference type="PANTHER" id="PTHR21222:SF1">
    <property type="entry name" value="MIT DOMAIN-CONTAINING PROTEIN 1"/>
    <property type="match status" value="1"/>
</dbReference>
<comment type="caution">
    <text evidence="2">The sequence shown here is derived from an EMBL/GenBank/DDBJ whole genome shotgun (WGS) entry which is preliminary data.</text>
</comment>
<dbReference type="SMART" id="SM00745">
    <property type="entry name" value="MIT"/>
    <property type="match status" value="1"/>
</dbReference>
<dbReference type="InterPro" id="IPR007330">
    <property type="entry name" value="MIT_dom"/>
</dbReference>
<dbReference type="Pfam" id="PF16565">
    <property type="entry name" value="MIT_C"/>
    <property type="match status" value="1"/>
</dbReference>
<gene>
    <name evidence="2" type="ORF">TKK_001640</name>
</gene>
<dbReference type="AlphaFoldDB" id="A0ABD2XN77"/>
<evidence type="ECO:0000313" key="3">
    <source>
        <dbReference type="Proteomes" id="UP001627154"/>
    </source>
</evidence>
<dbReference type="Gene3D" id="1.20.58.80">
    <property type="entry name" value="Phosphotransferase system, lactose/cellobiose-type IIA subunit"/>
    <property type="match status" value="1"/>
</dbReference>
<evidence type="ECO:0000313" key="2">
    <source>
        <dbReference type="EMBL" id="KAL3406294.1"/>
    </source>
</evidence>
<dbReference type="SUPFAM" id="SSF116846">
    <property type="entry name" value="MIT domain"/>
    <property type="match status" value="1"/>
</dbReference>
<feature type="domain" description="MIT" evidence="1">
    <location>
        <begin position="2"/>
        <end position="76"/>
    </location>
</feature>